<organism evidence="3 4">
    <name type="scientific">Paramarasmius palmivorus</name>
    <dbReference type="NCBI Taxonomy" id="297713"/>
    <lineage>
        <taxon>Eukaryota</taxon>
        <taxon>Fungi</taxon>
        <taxon>Dikarya</taxon>
        <taxon>Basidiomycota</taxon>
        <taxon>Agaricomycotina</taxon>
        <taxon>Agaricomycetes</taxon>
        <taxon>Agaricomycetidae</taxon>
        <taxon>Agaricales</taxon>
        <taxon>Marasmiineae</taxon>
        <taxon>Marasmiaceae</taxon>
        <taxon>Paramarasmius</taxon>
    </lineage>
</organism>
<keyword evidence="2" id="KW-0812">Transmembrane</keyword>
<feature type="region of interest" description="Disordered" evidence="1">
    <location>
        <begin position="177"/>
        <end position="211"/>
    </location>
</feature>
<dbReference type="EMBL" id="JAYKXP010000055">
    <property type="protein sequence ID" value="KAK7034778.1"/>
    <property type="molecule type" value="Genomic_DNA"/>
</dbReference>
<evidence type="ECO:0008006" key="5">
    <source>
        <dbReference type="Google" id="ProtNLM"/>
    </source>
</evidence>
<evidence type="ECO:0000256" key="1">
    <source>
        <dbReference type="SAM" id="MobiDB-lite"/>
    </source>
</evidence>
<gene>
    <name evidence="3" type="ORF">VNI00_012185</name>
</gene>
<sequence>MKRICQPRETTANFLQSQLYQSRDKLFANSIAGGEQDACKMNTGYTGYENAVILQGISLLNKVVNSTEYNAIINDLVVGITSNTKWHNSAGILSATDVSGTYIPRGMVQVYNVTTDMKLREICFNLSYNAIMDNGAGDGNIYGPTWTSRVPSIKYDGGGQSKAISGLLATIPVSSENGAGTSVSSSPTSLSSTPVSSSTDDSSENENKSSTPVGAIVGAVVGGLAFIGISVVFVLWFFRRRPAKNQIEHESVISSHRYSSVPSNSTLRTTDVSQADTLPRQPVSRKQTAGMGRQGGWDSPPDYRPH</sequence>
<name>A0AAW0C705_9AGAR</name>
<keyword evidence="2" id="KW-1133">Transmembrane helix</keyword>
<dbReference type="Proteomes" id="UP001383192">
    <property type="component" value="Unassembled WGS sequence"/>
</dbReference>
<reference evidence="3 4" key="1">
    <citation type="submission" date="2024-01" db="EMBL/GenBank/DDBJ databases">
        <title>A draft genome for a cacao thread blight-causing isolate of Paramarasmius palmivorus.</title>
        <authorList>
            <person name="Baruah I.K."/>
            <person name="Bukari Y."/>
            <person name="Amoako-Attah I."/>
            <person name="Meinhardt L.W."/>
            <person name="Bailey B.A."/>
            <person name="Cohen S.P."/>
        </authorList>
    </citation>
    <scope>NUCLEOTIDE SEQUENCE [LARGE SCALE GENOMIC DNA]</scope>
    <source>
        <strain evidence="3 4">GH-12</strain>
    </source>
</reference>
<feature type="transmembrane region" description="Helical" evidence="2">
    <location>
        <begin position="213"/>
        <end position="238"/>
    </location>
</feature>
<proteinExistence type="predicted"/>
<accession>A0AAW0C705</accession>
<dbReference type="AlphaFoldDB" id="A0AAW0C705"/>
<evidence type="ECO:0000313" key="3">
    <source>
        <dbReference type="EMBL" id="KAK7034778.1"/>
    </source>
</evidence>
<feature type="compositionally biased region" description="Polar residues" evidence="1">
    <location>
        <begin position="253"/>
        <end position="276"/>
    </location>
</feature>
<evidence type="ECO:0000313" key="4">
    <source>
        <dbReference type="Proteomes" id="UP001383192"/>
    </source>
</evidence>
<keyword evidence="2" id="KW-0472">Membrane</keyword>
<protein>
    <recommendedName>
        <fullName evidence="5">Receptor ligand binding region domain-containing protein</fullName>
    </recommendedName>
</protein>
<dbReference type="CDD" id="cd12087">
    <property type="entry name" value="TM_EGFR-like"/>
    <property type="match status" value="1"/>
</dbReference>
<evidence type="ECO:0000256" key="2">
    <source>
        <dbReference type="SAM" id="Phobius"/>
    </source>
</evidence>
<feature type="compositionally biased region" description="Low complexity" evidence="1">
    <location>
        <begin position="181"/>
        <end position="200"/>
    </location>
</feature>
<comment type="caution">
    <text evidence="3">The sequence shown here is derived from an EMBL/GenBank/DDBJ whole genome shotgun (WGS) entry which is preliminary data.</text>
</comment>
<feature type="region of interest" description="Disordered" evidence="1">
    <location>
        <begin position="253"/>
        <end position="306"/>
    </location>
</feature>
<keyword evidence="4" id="KW-1185">Reference proteome</keyword>